<dbReference type="AlphaFoldDB" id="A0A7K0DYQ6"/>
<organism evidence="3 4">
    <name type="scientific">Nocardia aurantia</name>
    <dbReference type="NCBI Taxonomy" id="2585199"/>
    <lineage>
        <taxon>Bacteria</taxon>
        <taxon>Bacillati</taxon>
        <taxon>Actinomycetota</taxon>
        <taxon>Actinomycetes</taxon>
        <taxon>Mycobacteriales</taxon>
        <taxon>Nocardiaceae</taxon>
        <taxon>Nocardia</taxon>
    </lineage>
</organism>
<accession>A0A7K0DYQ6</accession>
<evidence type="ECO:0000313" key="4">
    <source>
        <dbReference type="Proteomes" id="UP000431401"/>
    </source>
</evidence>
<evidence type="ECO:0000313" key="3">
    <source>
        <dbReference type="EMBL" id="MQY30821.1"/>
    </source>
</evidence>
<keyword evidence="4" id="KW-1185">Reference proteome</keyword>
<evidence type="ECO:0000256" key="1">
    <source>
        <dbReference type="PROSITE-ProRule" id="PRU00339"/>
    </source>
</evidence>
<dbReference type="OrthoDB" id="581105at2"/>
<dbReference type="SUPFAM" id="SSF48452">
    <property type="entry name" value="TPR-like"/>
    <property type="match status" value="3"/>
</dbReference>
<dbReference type="Gene3D" id="1.25.40.10">
    <property type="entry name" value="Tetratricopeptide repeat domain"/>
    <property type="match status" value="3"/>
</dbReference>
<reference evidence="3 4" key="1">
    <citation type="submission" date="2019-10" db="EMBL/GenBank/DDBJ databases">
        <title>Nocardia macrotermitis sp. nov. and Nocardia aurantia sp. nov., isolated from the gut of fungus growing-termite Macrotermes natalensis.</title>
        <authorList>
            <person name="Benndorf R."/>
            <person name="Schwitalla J."/>
            <person name="Martin K."/>
            <person name="De Beer W."/>
            <person name="Kaster A.-K."/>
            <person name="Vollmers J."/>
            <person name="Poulsen M."/>
            <person name="Beemelmanns C."/>
        </authorList>
    </citation>
    <scope>NUCLEOTIDE SEQUENCE [LARGE SCALE GENOMIC DNA]</scope>
    <source>
        <strain evidence="3 4">RB56</strain>
    </source>
</reference>
<feature type="repeat" description="TPR" evidence="1">
    <location>
        <begin position="775"/>
        <end position="808"/>
    </location>
</feature>
<dbReference type="PANTHER" id="PTHR10098">
    <property type="entry name" value="RAPSYN-RELATED"/>
    <property type="match status" value="1"/>
</dbReference>
<proteinExistence type="predicted"/>
<dbReference type="InterPro" id="IPR036388">
    <property type="entry name" value="WH-like_DNA-bd_sf"/>
</dbReference>
<keyword evidence="1" id="KW-0802">TPR repeat</keyword>
<dbReference type="EMBL" id="WEGI01000015">
    <property type="protein sequence ID" value="MQY30821.1"/>
    <property type="molecule type" value="Genomic_DNA"/>
</dbReference>
<name>A0A7K0DYQ6_9NOCA</name>
<dbReference type="PANTHER" id="PTHR10098:SF108">
    <property type="entry name" value="TETRATRICOPEPTIDE REPEAT PROTEIN 28"/>
    <property type="match status" value="1"/>
</dbReference>
<feature type="region of interest" description="Disordered" evidence="2">
    <location>
        <begin position="405"/>
        <end position="433"/>
    </location>
</feature>
<feature type="repeat" description="TPR" evidence="1">
    <location>
        <begin position="896"/>
        <end position="929"/>
    </location>
</feature>
<gene>
    <name evidence="3" type="primary">ycf3_2</name>
    <name evidence="3" type="ORF">NRB56_64250</name>
</gene>
<protein>
    <submittedName>
        <fullName evidence="3">Photosystem I assembly protein Ycf3</fullName>
    </submittedName>
</protein>
<dbReference type="Pfam" id="PF13424">
    <property type="entry name" value="TPR_12"/>
    <property type="match status" value="5"/>
</dbReference>
<dbReference type="Gene3D" id="3.40.50.300">
    <property type="entry name" value="P-loop containing nucleotide triphosphate hydrolases"/>
    <property type="match status" value="1"/>
</dbReference>
<sequence>MDAFRTAGDVAPAISTATDHAIQVNVHGSVSGGVHVAAREAARSARRRIVTNLPAPPRTFIGRQDELRRIVDGPKQHAAVAIYAIDGMPGVGKTAFAVRVAHELADRYPDGRYLLDLHGHTPGRRPVDPADAIAEMLLALGEDPAGMPATAVGRLDLWRARTSEARTLLVLDDAADRSQVEPLLPSGSGCLTLITSRRRLLLPDMRPLSLAVLDPPAAEELFRTVGGRDPDAAGEREIVARTAALCGYLPLAIGLVAGQVAQHPHWTTGDLGDLAAELAAETDRLSVVDGSEGPTVRAAFDLSYRKLPANRRKFFRQLGSHPGPDLGADAVAALTGVPRTAARRELATLHRDHLLEETTRGRYRLHDLLRGYARTLGAPNAHANNAVAVNRLLDHYQQTATDADRWLSGPTRPAGRVTGGNAHRVTGGGSADRVTGGGSAQCVTAGDNAQGVTAGSGAGHEFADAAAALRWLRGERANLLACLDYCAEHDLARLVALTGRMAGLLILDGPWQQARSIHRRAVDAAVLLGDPVGAAVARANLGRVHNLLGEYRPAREAQRQALETFRLHGDRSAEAAVHGDLGLAAENIGEYAEAAAAQRRALVVHRELGNRMGEAHTVRRLGAVYQAAGDFRQAAGLLAAAADRYRELGDRLGEAHALGALGTLRQSTGNHTDAVALHGQALNILRAQGNRLGEANTLRDLGLLRHIEGDRDGAAELRQQALDIYRWLGHRLGEADALTAFGVAHWRTGDFVEAVHHQLHAAAIFRESGDRLGEAGTLVDLGLVYERIGHPEQAGELYRRALLVFEDIGNRLGYADTLGNLAALRRAEGRHGSAAGLYRQALLIFRDIGSRLGEAKALAGLGRARESAADFGGEARELYRQALDVFREIGSRRGEAETLVALTRVHRNAGDYDDAVDLLERARDLYRHSGNRLGEVETHNGLGWLLLETGRVPEALRLFTEVLGEADRIHNRLERAHALEGAARCRTIRGDASTATAQLEEALTIYRGLGSPEADRTARYLARRSDA</sequence>
<comment type="caution">
    <text evidence="3">The sequence shown here is derived from an EMBL/GenBank/DDBJ whole genome shotgun (WGS) entry which is preliminary data.</text>
</comment>
<dbReference type="RefSeq" id="WP_153348080.1">
    <property type="nucleotide sequence ID" value="NZ_WEGI01000015.1"/>
</dbReference>
<evidence type="ECO:0000256" key="2">
    <source>
        <dbReference type="SAM" id="MobiDB-lite"/>
    </source>
</evidence>
<dbReference type="InterPro" id="IPR011990">
    <property type="entry name" value="TPR-like_helical_dom_sf"/>
</dbReference>
<dbReference type="Gene3D" id="1.10.10.10">
    <property type="entry name" value="Winged helix-like DNA-binding domain superfamily/Winged helix DNA-binding domain"/>
    <property type="match status" value="1"/>
</dbReference>
<dbReference type="PRINTS" id="PR00364">
    <property type="entry name" value="DISEASERSIST"/>
</dbReference>
<dbReference type="SMART" id="SM00028">
    <property type="entry name" value="TPR"/>
    <property type="match status" value="10"/>
</dbReference>
<dbReference type="InterPro" id="IPR027417">
    <property type="entry name" value="P-loop_NTPase"/>
</dbReference>
<dbReference type="GO" id="GO:0043531">
    <property type="term" value="F:ADP binding"/>
    <property type="evidence" value="ECO:0007669"/>
    <property type="project" value="InterPro"/>
</dbReference>
<dbReference type="InterPro" id="IPR019734">
    <property type="entry name" value="TPR_rpt"/>
</dbReference>
<dbReference type="PROSITE" id="PS50005">
    <property type="entry name" value="TPR"/>
    <property type="match status" value="2"/>
</dbReference>
<dbReference type="Proteomes" id="UP000431401">
    <property type="component" value="Unassembled WGS sequence"/>
</dbReference>
<dbReference type="SUPFAM" id="SSF52540">
    <property type="entry name" value="P-loop containing nucleoside triphosphate hydrolases"/>
    <property type="match status" value="1"/>
</dbReference>